<dbReference type="AlphaFoldDB" id="A0A7S4EUB6"/>
<dbReference type="PANTHER" id="PTHR37563:SF2">
    <property type="entry name" value="PHYTANOYL-COA DIOXYGENASE FAMILY PROTEIN (AFU_ORTHOLOGUE AFUA_2G03330)"/>
    <property type="match status" value="1"/>
</dbReference>
<dbReference type="PANTHER" id="PTHR37563">
    <property type="entry name" value="PHYTANOYL-COA DIOXYGENASE FAMILY PROTEIN (AFU_ORTHOLOGUE AFUA_2G03330)"/>
    <property type="match status" value="1"/>
</dbReference>
<name>A0A7S4EUB6_CHRCT</name>
<dbReference type="SUPFAM" id="SSF51197">
    <property type="entry name" value="Clavaminate synthase-like"/>
    <property type="match status" value="1"/>
</dbReference>
<dbReference type="Gene3D" id="2.60.120.620">
    <property type="entry name" value="q2cbj1_9rhob like domain"/>
    <property type="match status" value="1"/>
</dbReference>
<dbReference type="InterPro" id="IPR051961">
    <property type="entry name" value="Fungal_Metabolite_Diox"/>
</dbReference>
<protein>
    <submittedName>
        <fullName evidence="1">Uncharacterized protein</fullName>
    </submittedName>
</protein>
<evidence type="ECO:0000313" key="1">
    <source>
        <dbReference type="EMBL" id="CAE0753386.1"/>
    </source>
</evidence>
<organism evidence="1">
    <name type="scientific">Chrysotila carterae</name>
    <name type="common">Marine alga</name>
    <name type="synonym">Syracosphaera carterae</name>
    <dbReference type="NCBI Taxonomy" id="13221"/>
    <lineage>
        <taxon>Eukaryota</taxon>
        <taxon>Haptista</taxon>
        <taxon>Haptophyta</taxon>
        <taxon>Prymnesiophyceae</taxon>
        <taxon>Isochrysidales</taxon>
        <taxon>Isochrysidaceae</taxon>
        <taxon>Chrysotila</taxon>
    </lineage>
</organism>
<accession>A0A7S4EUB6</accession>
<gene>
    <name evidence="1" type="ORF">PCAR00345_LOCUS5973</name>
</gene>
<dbReference type="EMBL" id="HBIZ01010118">
    <property type="protein sequence ID" value="CAE0753386.1"/>
    <property type="molecule type" value="Transcribed_RNA"/>
</dbReference>
<reference evidence="1" key="1">
    <citation type="submission" date="2021-01" db="EMBL/GenBank/DDBJ databases">
        <authorList>
            <person name="Corre E."/>
            <person name="Pelletier E."/>
            <person name="Niang G."/>
            <person name="Scheremetjew M."/>
            <person name="Finn R."/>
            <person name="Kale V."/>
            <person name="Holt S."/>
            <person name="Cochrane G."/>
            <person name="Meng A."/>
            <person name="Brown T."/>
            <person name="Cohen L."/>
        </authorList>
    </citation>
    <scope>NUCLEOTIDE SEQUENCE</scope>
    <source>
        <strain evidence="1">CCMP645</strain>
    </source>
</reference>
<sequence length="142" mass="16396">MSEAHAPRTTVPYMPAGSAVVFDYRLWHRGLQNLGLADRPVLYAVVAKPWWRDHRNFQVLAQTQREHFFHASRRALLVVEVVKRRCVALHQQESAARARAIARARVDYNFGDALVVFYRVCVALGGISDALSFEFYYMFRLL</sequence>
<proteinExistence type="predicted"/>